<accession>A0A9X0CJS7</accession>
<comment type="caution">
    <text evidence="1">The sequence shown here is derived from an EMBL/GenBank/DDBJ whole genome shotgun (WGS) entry which is preliminary data.</text>
</comment>
<evidence type="ECO:0000313" key="2">
    <source>
        <dbReference type="Proteomes" id="UP001163046"/>
    </source>
</evidence>
<name>A0A9X0CJS7_9CNID</name>
<dbReference type="Proteomes" id="UP001163046">
    <property type="component" value="Unassembled WGS sequence"/>
</dbReference>
<dbReference type="EMBL" id="MU827312">
    <property type="protein sequence ID" value="KAJ7360038.1"/>
    <property type="molecule type" value="Genomic_DNA"/>
</dbReference>
<dbReference type="AlphaFoldDB" id="A0A9X0CJS7"/>
<reference evidence="1" key="1">
    <citation type="submission" date="2023-01" db="EMBL/GenBank/DDBJ databases">
        <title>Genome assembly of the deep-sea coral Lophelia pertusa.</title>
        <authorList>
            <person name="Herrera S."/>
            <person name="Cordes E."/>
        </authorList>
    </citation>
    <scope>NUCLEOTIDE SEQUENCE</scope>
    <source>
        <strain evidence="1">USNM1676648</strain>
        <tissue evidence="1">Polyp</tissue>
    </source>
</reference>
<proteinExistence type="predicted"/>
<evidence type="ECO:0000313" key="1">
    <source>
        <dbReference type="EMBL" id="KAJ7360038.1"/>
    </source>
</evidence>
<gene>
    <name evidence="1" type="ORF">OS493_019129</name>
</gene>
<protein>
    <submittedName>
        <fullName evidence="1">Uncharacterized protein</fullName>
    </submittedName>
</protein>
<sequence length="115" mass="13647">MKLNYRLAVYKRNNVLIAIIQKRGKIYRSKQKSYTYQFEKQKYSKCSLSRRGNAHFHIERTQLKRKTSNLTRELVPGLSEDDQVVFCQMFVELQTPLLCHQPFVVSQNGLHLELE</sequence>
<organism evidence="1 2">
    <name type="scientific">Desmophyllum pertusum</name>
    <dbReference type="NCBI Taxonomy" id="174260"/>
    <lineage>
        <taxon>Eukaryota</taxon>
        <taxon>Metazoa</taxon>
        <taxon>Cnidaria</taxon>
        <taxon>Anthozoa</taxon>
        <taxon>Hexacorallia</taxon>
        <taxon>Scleractinia</taxon>
        <taxon>Caryophylliina</taxon>
        <taxon>Caryophylliidae</taxon>
        <taxon>Desmophyllum</taxon>
    </lineage>
</organism>
<keyword evidence="2" id="KW-1185">Reference proteome</keyword>